<gene>
    <name evidence="2" type="ORF">PAHAL_3G163600</name>
</gene>
<dbReference type="Gramene" id="PVH61958">
    <property type="protein sequence ID" value="PVH61958"/>
    <property type="gene ID" value="PAHAL_3G163600"/>
</dbReference>
<protein>
    <submittedName>
        <fullName evidence="2">Uncharacterized protein</fullName>
    </submittedName>
</protein>
<dbReference type="AlphaFoldDB" id="A0A2T8KIE9"/>
<proteinExistence type="predicted"/>
<evidence type="ECO:0000256" key="1">
    <source>
        <dbReference type="SAM" id="MobiDB-lite"/>
    </source>
</evidence>
<feature type="compositionally biased region" description="Polar residues" evidence="1">
    <location>
        <begin position="52"/>
        <end position="61"/>
    </location>
</feature>
<organism evidence="2">
    <name type="scientific">Panicum hallii</name>
    <dbReference type="NCBI Taxonomy" id="206008"/>
    <lineage>
        <taxon>Eukaryota</taxon>
        <taxon>Viridiplantae</taxon>
        <taxon>Streptophyta</taxon>
        <taxon>Embryophyta</taxon>
        <taxon>Tracheophyta</taxon>
        <taxon>Spermatophyta</taxon>
        <taxon>Magnoliopsida</taxon>
        <taxon>Liliopsida</taxon>
        <taxon>Poales</taxon>
        <taxon>Poaceae</taxon>
        <taxon>PACMAD clade</taxon>
        <taxon>Panicoideae</taxon>
        <taxon>Panicodae</taxon>
        <taxon>Paniceae</taxon>
        <taxon>Panicinae</taxon>
        <taxon>Panicum</taxon>
        <taxon>Panicum sect. Panicum</taxon>
    </lineage>
</organism>
<dbReference type="EMBL" id="CM008048">
    <property type="protein sequence ID" value="PVH61958.1"/>
    <property type="molecule type" value="Genomic_DNA"/>
</dbReference>
<dbReference type="Proteomes" id="UP000243499">
    <property type="component" value="Chromosome 3"/>
</dbReference>
<feature type="region of interest" description="Disordered" evidence="1">
    <location>
        <begin position="48"/>
        <end position="84"/>
    </location>
</feature>
<sequence>MRRLADPAGAHRQGEGHAHRRVWHVRHHLHPRDDGEWIYDDADLTALGNDGGSETATTDSGWGQWIRDGDDRSEATTTNPRLADSSRLIGAHQWRQHCNGDDDGIHGGGGDLDPGLAGWARGWPPVFFFFFLFRWHH</sequence>
<name>A0A2T8KIE9_9POAL</name>
<reference evidence="2" key="1">
    <citation type="submission" date="2018-04" db="EMBL/GenBank/DDBJ databases">
        <title>WGS assembly of Panicum hallii.</title>
        <authorList>
            <person name="Lovell J."/>
            <person name="Jenkins J."/>
            <person name="Lowry D."/>
            <person name="Mamidi S."/>
            <person name="Sreedasyam A."/>
            <person name="Weng X."/>
            <person name="Barry K."/>
            <person name="Bonette J."/>
            <person name="Campitelli B."/>
            <person name="Daum C."/>
            <person name="Gordon S."/>
            <person name="Gould B."/>
            <person name="Lipzen A."/>
            <person name="Macqueen A."/>
            <person name="Palacio-Mejia J."/>
            <person name="Plott C."/>
            <person name="Shakirov E."/>
            <person name="Shu S."/>
            <person name="Yoshinaga Y."/>
            <person name="Zane M."/>
            <person name="Rokhsar D."/>
            <person name="Grimwood J."/>
            <person name="Schmutz J."/>
            <person name="Juenger T."/>
        </authorList>
    </citation>
    <scope>NUCLEOTIDE SEQUENCE [LARGE SCALE GENOMIC DNA]</scope>
    <source>
        <strain evidence="2">FIL2</strain>
    </source>
</reference>
<evidence type="ECO:0000313" key="2">
    <source>
        <dbReference type="EMBL" id="PVH61958.1"/>
    </source>
</evidence>
<accession>A0A2T8KIE9</accession>